<name>W4VR51_9DIPT</name>
<feature type="region of interest" description="Disordered" evidence="1">
    <location>
        <begin position="560"/>
        <end position="581"/>
    </location>
</feature>
<feature type="region of interest" description="Disordered" evidence="1">
    <location>
        <begin position="1014"/>
        <end position="1044"/>
    </location>
</feature>
<feature type="compositionally biased region" description="Low complexity" evidence="1">
    <location>
        <begin position="1314"/>
        <end position="1323"/>
    </location>
</feature>
<feature type="compositionally biased region" description="Pro residues" evidence="1">
    <location>
        <begin position="384"/>
        <end position="393"/>
    </location>
</feature>
<keyword evidence="2" id="KW-0472">Membrane</keyword>
<feature type="compositionally biased region" description="Low complexity" evidence="1">
    <location>
        <begin position="1018"/>
        <end position="1034"/>
    </location>
</feature>
<feature type="region of interest" description="Disordered" evidence="1">
    <location>
        <begin position="835"/>
        <end position="871"/>
    </location>
</feature>
<sequence>TVQTSSSWRPQLPLPKEITINNPEDMDKMKHQQTKDSNNTSNNSSNSSKKWSLGSFFRRKKKDEIDSDSSSEEDRKAGFNPQNRQNKFRDSNGNLTNNNSLNSSGKKKKYRSKKLGSAFDHIVLSSNKQQHQPNSNNSSQQNTFERFNRDVDSLHSTDKFIISYASGTGSLDRRSLRKDTSKFYRSENQIDSGNLGSTTEEEGESVHSSSLFRSDDSLGNQSISSASRKSRSARTERYLRRMNKDDNGNSPVQISRWHTQPIPPPSTLHGSINSIDHNRYPYSQSYYQQQQQHPQYQQQYPAQQHQHQHHHHHQPQQYPQQMYNISSQNINSVPQNIRQQPVAYSMNNLNSYYPVSNSAVNLAPTYENSFYIQSKASSMRDFKPSPPPPVPPRDPQRRLTITHPIDARPISYAFDKPIAFPTGNSNVVNNNVWEQNGRCISDDHLWNMNKYSPCPMPVTSQQRPASVQPELQPRNYQSHNISSSSLNNNSRQQLTATPTNQNNYKYITDVTPRSRKPIHIIQDNHVEKPYIVTAKPLKDESDRATKTPQQIASNFWRQMDKAQRERSKSPNQRSVSNSRALEIMNKRNLELTKELDDLLSDNHPTPTPETMGDDHDEVDNVVTGRLYLRQGPDSNSNSVETNVQKNANKYEEYVIKKKSKSPQPPMLKSVPNPPHRNTTSKRASCSEDDLARRRRSGNLDEAINELEAIYKSLKLSDEDLLDRADRRDIPTPTFFNRKISNHRDYDEDEEDERNRTDPDIVLDDLSYRNLKHAKNCLRVKDSQPAFGIPIGPIPPSPSSDYLNVETPRLNKPRFIPQRIPDLVADDLAYRNLRKDREATSGQNIERVKHSSTSSSVSSEDNSKKKRAMRSMSANISSLIQKESAKPSGGDINYIFDLKNLLNLNVNDRDVPSNVYVVPKQLIAERKSLSPKSVRSENSSSSNSNKGGAVFNLPSTLKSQKKSKPKPYPRTSSSPDDTEMTGEQKSELEKFLNAIEAEAKTSSVKLGQDLIELRKESKSMSSSTSSSTNEINNNSIKKHGSPRKSEKLVKEIDKVGEAAKICEVIIKDVVDNDKTGKANKLPKNTLIKDIDETSDAALICHKIVKNVVSCAGKTHSPPRILAVQEKVRPSTAESPEKSVLTNLIKELTPNRIESDFEELSKRCQKQLDQLYDESPDYDNLNPKIIASKQKSIDDEFDTIMKECEIEAGLSQSDTNVTTVTTTIETKATPVKLEADESESDKKKRDSLVKDDSSIDLSDAGNELKSSSEVKSSSETENYQKSSDITSFNMLSSSDCLIKSHSSSDDNQVISESMKSSASSLNSTSNSSTTAAALAETITNTSQATINNMSQIMSFPPSPIPVASVASTVPIASASTTSIPINKPVDIDDDVEINNESQYNSSEELAMIFGIKSPTPSGKSSESTSTTDFEHGFLLTNLSLVRNSFSNSLDTIIEDLHEFDNNNEQKLDLESNTTDSGNVSLNDFTTTPNEQSTLVDTFVNEIHFESPPRSPLNTKKNFYQFKNEVNIAEPMSDIEDEDDLEIYRRKINFNLPTIIVSDETNETTECCDQEDESQSSQLPPPLTPPPPTSCEDSEIPSCSYRTETQSPNSYQIDSNNNHRDNASDSHDPETSDKHLTLHENSIPQNHLLQSQHVILACTYGLANSNIDYLTVIAIIIAIITILAFMIL</sequence>
<proteinExistence type="evidence at transcript level"/>
<reference evidence="3" key="1">
    <citation type="journal article" date="2014" name="Insect Biochem. Mol. Biol.">
        <title>An insight into the sialome of the frog biting fly, Corethrella appendiculata.</title>
        <authorList>
            <person name="Ribeiro J.M.C."/>
            <person name="Chagas A.C."/>
            <person name="Pham V.M."/>
            <person name="Lounibos L.P."/>
            <person name="Calvo E."/>
        </authorList>
    </citation>
    <scope>NUCLEOTIDE SEQUENCE</scope>
    <source>
        <tissue evidence="3">Salivary glands</tissue>
    </source>
</reference>
<organism evidence="3">
    <name type="scientific">Corethrella appendiculata</name>
    <dbReference type="NCBI Taxonomy" id="1370023"/>
    <lineage>
        <taxon>Eukaryota</taxon>
        <taxon>Metazoa</taxon>
        <taxon>Ecdysozoa</taxon>
        <taxon>Arthropoda</taxon>
        <taxon>Hexapoda</taxon>
        <taxon>Insecta</taxon>
        <taxon>Pterygota</taxon>
        <taxon>Neoptera</taxon>
        <taxon>Endopterygota</taxon>
        <taxon>Diptera</taxon>
        <taxon>Nematocera</taxon>
        <taxon>Culicoidea</taxon>
        <taxon>Chaoboridae</taxon>
        <taxon>Corethrella</taxon>
    </lineage>
</organism>
<feature type="compositionally biased region" description="Basic and acidic residues" evidence="1">
    <location>
        <begin position="1238"/>
        <end position="1251"/>
    </location>
</feature>
<feature type="compositionally biased region" description="Basic and acidic residues" evidence="1">
    <location>
        <begin position="233"/>
        <end position="247"/>
    </location>
</feature>
<feature type="region of interest" description="Disordered" evidence="1">
    <location>
        <begin position="1"/>
        <end position="112"/>
    </location>
</feature>
<feature type="compositionally biased region" description="Acidic residues" evidence="1">
    <location>
        <begin position="1560"/>
        <end position="1571"/>
    </location>
</feature>
<feature type="transmembrane region" description="Helical" evidence="2">
    <location>
        <begin position="1666"/>
        <end position="1684"/>
    </location>
</feature>
<feature type="compositionally biased region" description="Polar residues" evidence="1">
    <location>
        <begin position="248"/>
        <end position="258"/>
    </location>
</feature>
<feature type="compositionally biased region" description="Low complexity" evidence="1">
    <location>
        <begin position="91"/>
        <end position="104"/>
    </location>
</feature>
<feature type="region of interest" description="Disordered" evidence="1">
    <location>
        <begin position="927"/>
        <end position="985"/>
    </location>
</feature>
<feature type="compositionally biased region" description="Polar residues" evidence="1">
    <location>
        <begin position="1303"/>
        <end position="1313"/>
    </location>
</feature>
<evidence type="ECO:0000256" key="2">
    <source>
        <dbReference type="SAM" id="Phobius"/>
    </source>
</evidence>
<feature type="compositionally biased region" description="Low complexity" evidence="1">
    <location>
        <begin position="850"/>
        <end position="859"/>
    </location>
</feature>
<feature type="compositionally biased region" description="Low complexity" evidence="1">
    <location>
        <begin position="37"/>
        <end position="48"/>
    </location>
</feature>
<feature type="region of interest" description="Disordered" evidence="1">
    <location>
        <begin position="1297"/>
        <end position="1323"/>
    </location>
</feature>
<feature type="region of interest" description="Disordered" evidence="1">
    <location>
        <begin position="1560"/>
        <end position="1631"/>
    </location>
</feature>
<feature type="compositionally biased region" description="Polar residues" evidence="1">
    <location>
        <begin position="187"/>
        <end position="198"/>
    </location>
</feature>
<feature type="compositionally biased region" description="Low complexity" evidence="1">
    <location>
        <begin position="280"/>
        <end position="305"/>
    </location>
</feature>
<feature type="compositionally biased region" description="Pro residues" evidence="1">
    <location>
        <begin position="1576"/>
        <end position="1586"/>
    </location>
</feature>
<keyword evidence="2" id="KW-0812">Transmembrane</keyword>
<feature type="non-terminal residue" evidence="3">
    <location>
        <position position="1"/>
    </location>
</feature>
<feature type="compositionally biased region" description="Polar residues" evidence="1">
    <location>
        <begin position="1597"/>
        <end position="1613"/>
    </location>
</feature>
<evidence type="ECO:0000313" key="3">
    <source>
        <dbReference type="EMBL" id="JAB55660.1"/>
    </source>
</evidence>
<keyword evidence="2" id="KW-1133">Transmembrane helix</keyword>
<dbReference type="EMBL" id="GANO01004211">
    <property type="protein sequence ID" value="JAB55660.1"/>
    <property type="molecule type" value="mRNA"/>
</dbReference>
<feature type="region of interest" description="Disordered" evidence="1">
    <location>
        <begin position="598"/>
        <end position="617"/>
    </location>
</feature>
<feature type="region of interest" description="Disordered" evidence="1">
    <location>
        <begin position="476"/>
        <end position="499"/>
    </location>
</feature>
<accession>W4VR51</accession>
<feature type="compositionally biased region" description="Polar residues" evidence="1">
    <location>
        <begin position="206"/>
        <end position="221"/>
    </location>
</feature>
<feature type="region of interest" description="Disordered" evidence="1">
    <location>
        <begin position="1229"/>
        <end position="1279"/>
    </location>
</feature>
<protein>
    <submittedName>
        <fullName evidence="3">Putative mucin 68d</fullName>
    </submittedName>
</protein>
<feature type="compositionally biased region" description="Basic and acidic residues" evidence="1">
    <location>
        <begin position="1614"/>
        <end position="1631"/>
    </location>
</feature>
<feature type="compositionally biased region" description="Polar residues" evidence="1">
    <location>
        <begin position="569"/>
        <end position="579"/>
    </location>
</feature>
<feature type="compositionally biased region" description="Low complexity" evidence="1">
    <location>
        <begin position="929"/>
        <end position="944"/>
    </location>
</feature>
<feature type="region of interest" description="Disordered" evidence="1">
    <location>
        <begin position="187"/>
        <end position="318"/>
    </location>
</feature>
<feature type="compositionally biased region" description="Low complexity" evidence="1">
    <location>
        <begin position="476"/>
        <end position="490"/>
    </location>
</feature>
<feature type="region of interest" description="Disordered" evidence="1">
    <location>
        <begin position="656"/>
        <end position="693"/>
    </location>
</feature>
<evidence type="ECO:0000256" key="1">
    <source>
        <dbReference type="SAM" id="MobiDB-lite"/>
    </source>
</evidence>
<feature type="region of interest" description="Disordered" evidence="1">
    <location>
        <begin position="377"/>
        <end position="397"/>
    </location>
</feature>
<feature type="compositionally biased region" description="Basic and acidic residues" evidence="1">
    <location>
        <begin position="25"/>
        <end position="34"/>
    </location>
</feature>